<dbReference type="InterPro" id="IPR050833">
    <property type="entry name" value="Poly_Biosynth_Transport"/>
</dbReference>
<feature type="transmembrane region" description="Helical" evidence="6">
    <location>
        <begin position="96"/>
        <end position="116"/>
    </location>
</feature>
<dbReference type="InterPro" id="IPR002797">
    <property type="entry name" value="Polysacc_synth"/>
</dbReference>
<evidence type="ECO:0000256" key="3">
    <source>
        <dbReference type="ARBA" id="ARBA00022692"/>
    </source>
</evidence>
<dbReference type="GO" id="GO:0005886">
    <property type="term" value="C:plasma membrane"/>
    <property type="evidence" value="ECO:0007669"/>
    <property type="project" value="UniProtKB-SubCell"/>
</dbReference>
<dbReference type="AlphaFoldDB" id="A0A845PYC1"/>
<feature type="transmembrane region" description="Helical" evidence="6">
    <location>
        <begin position="123"/>
        <end position="143"/>
    </location>
</feature>
<evidence type="ECO:0000256" key="1">
    <source>
        <dbReference type="ARBA" id="ARBA00004651"/>
    </source>
</evidence>
<dbReference type="EMBL" id="JAAABJ010000519">
    <property type="protein sequence ID" value="NAW51358.1"/>
    <property type="molecule type" value="Genomic_DNA"/>
</dbReference>
<keyword evidence="2" id="KW-1003">Cell membrane</keyword>
<dbReference type="PANTHER" id="PTHR30250">
    <property type="entry name" value="PST FAMILY PREDICTED COLANIC ACID TRANSPORTER"/>
    <property type="match status" value="1"/>
</dbReference>
<dbReference type="PANTHER" id="PTHR30250:SF11">
    <property type="entry name" value="O-ANTIGEN TRANSPORTER-RELATED"/>
    <property type="match status" value="1"/>
</dbReference>
<evidence type="ECO:0000256" key="6">
    <source>
        <dbReference type="SAM" id="Phobius"/>
    </source>
</evidence>
<evidence type="ECO:0000313" key="7">
    <source>
        <dbReference type="EMBL" id="NAW51358.1"/>
    </source>
</evidence>
<organism evidence="7 8">
    <name type="scientific">Elizabethkingia argenteiflava</name>
    <dbReference type="NCBI Taxonomy" id="2681556"/>
    <lineage>
        <taxon>Bacteria</taxon>
        <taxon>Pseudomonadati</taxon>
        <taxon>Bacteroidota</taxon>
        <taxon>Flavobacteriia</taxon>
        <taxon>Flavobacteriales</taxon>
        <taxon>Weeksellaceae</taxon>
        <taxon>Elizabethkingia</taxon>
    </lineage>
</organism>
<evidence type="ECO:0000256" key="5">
    <source>
        <dbReference type="ARBA" id="ARBA00023136"/>
    </source>
</evidence>
<comment type="caution">
    <text evidence="7">The sequence shown here is derived from an EMBL/GenBank/DDBJ whole genome shotgun (WGS) entry which is preliminary data.</text>
</comment>
<evidence type="ECO:0000313" key="8">
    <source>
        <dbReference type="Proteomes" id="UP000553459"/>
    </source>
</evidence>
<evidence type="ECO:0000256" key="2">
    <source>
        <dbReference type="ARBA" id="ARBA00022475"/>
    </source>
</evidence>
<sequence>MVNYVFPIIIIPILMKRLGVEVYGKYIFAFTILNYLNLLVQYGFNFSATHKIAKYQYNREIISDTYTSISIIRIAFSIIVTTLLLGAGFFMDDLVLYLLGIGIYFGQGIIPVWLFQGLEKMKYITLVNTLVRLLAFIAIFFLIQQSSDVNKLMLIQTLSFIIGGIASLVLVKYELKINFVKPSLQSIILNLKEGWSLFLSTIGMNLYRESNVIILGLVAGYSTVGLYSPAEKLIKGIQSFTNIMVTALYPHFSKRMKDNQSQYIGDFFKIAQWLWILFSIGTVAIIFSSTMIIDLYIGKGHTTTIIDFRILSLVILFGGLNYYYGIVGLVNLNKKTLFNRLVWISGMIGMIMSFILSYYMKDIGAAISMVFAEGLLLYLIMKKIKVEIS</sequence>
<comment type="subcellular location">
    <subcellularLocation>
        <location evidence="1">Cell membrane</location>
        <topology evidence="1">Multi-pass membrane protein</topology>
    </subcellularLocation>
</comment>
<protein>
    <submittedName>
        <fullName evidence="7">Oligosaccharide flippase family protein</fullName>
    </submittedName>
</protein>
<feature type="transmembrane region" description="Helical" evidence="6">
    <location>
        <begin position="273"/>
        <end position="298"/>
    </location>
</feature>
<feature type="transmembrane region" description="Helical" evidence="6">
    <location>
        <begin position="310"/>
        <end position="330"/>
    </location>
</feature>
<evidence type="ECO:0000256" key="4">
    <source>
        <dbReference type="ARBA" id="ARBA00022989"/>
    </source>
</evidence>
<feature type="transmembrane region" description="Helical" evidence="6">
    <location>
        <begin position="337"/>
        <end position="357"/>
    </location>
</feature>
<keyword evidence="8" id="KW-1185">Reference proteome</keyword>
<keyword evidence="5 6" id="KW-0472">Membrane</keyword>
<feature type="transmembrane region" description="Helical" evidence="6">
    <location>
        <begin position="65"/>
        <end position="90"/>
    </location>
</feature>
<gene>
    <name evidence="7" type="ORF">GNY06_08175</name>
</gene>
<feature type="transmembrane region" description="Helical" evidence="6">
    <location>
        <begin position="26"/>
        <end position="44"/>
    </location>
</feature>
<accession>A0A845PYC1</accession>
<keyword evidence="3 6" id="KW-0812">Transmembrane</keyword>
<feature type="transmembrane region" description="Helical" evidence="6">
    <location>
        <begin position="363"/>
        <end position="381"/>
    </location>
</feature>
<keyword evidence="4 6" id="KW-1133">Transmembrane helix</keyword>
<dbReference type="Proteomes" id="UP000553459">
    <property type="component" value="Unassembled WGS sequence"/>
</dbReference>
<proteinExistence type="predicted"/>
<name>A0A845PYC1_9FLAO</name>
<feature type="transmembrane region" description="Helical" evidence="6">
    <location>
        <begin position="149"/>
        <end position="171"/>
    </location>
</feature>
<reference evidence="7 8" key="1">
    <citation type="submission" date="2019-11" db="EMBL/GenBank/DDBJ databases">
        <title>Characterization of Elizabethkingia argenteiflava sp. nov., isolated from inner surface of Soybean Pods.</title>
        <authorList>
            <person name="Mo S."/>
        </authorList>
    </citation>
    <scope>NUCLEOTIDE SEQUENCE [LARGE SCALE GENOMIC DNA]</scope>
    <source>
        <strain evidence="7 8">YB22</strain>
    </source>
</reference>
<dbReference type="Pfam" id="PF01943">
    <property type="entry name" value="Polysacc_synt"/>
    <property type="match status" value="1"/>
</dbReference>